<comment type="caution">
    <text evidence="8">The sequence shown here is derived from an EMBL/GenBank/DDBJ whole genome shotgun (WGS) entry which is preliminary data.</text>
</comment>
<dbReference type="InterPro" id="IPR001789">
    <property type="entry name" value="Sig_transdc_resp-reg_receiver"/>
</dbReference>
<dbReference type="PROSITE" id="PS50110">
    <property type="entry name" value="RESPONSE_REGULATORY"/>
    <property type="match status" value="1"/>
</dbReference>
<keyword evidence="5" id="KW-0804">Transcription</keyword>
<keyword evidence="1 6" id="KW-0597">Phosphoprotein</keyword>
<accession>A0ABN1JQ05</accession>
<evidence type="ECO:0000259" key="7">
    <source>
        <dbReference type="PROSITE" id="PS50110"/>
    </source>
</evidence>
<keyword evidence="4" id="KW-0238">DNA-binding</keyword>
<organism evidence="8 9">
    <name type="scientific">Ideonella azotifigens</name>
    <dbReference type="NCBI Taxonomy" id="513160"/>
    <lineage>
        <taxon>Bacteria</taxon>
        <taxon>Pseudomonadati</taxon>
        <taxon>Pseudomonadota</taxon>
        <taxon>Betaproteobacteria</taxon>
        <taxon>Burkholderiales</taxon>
        <taxon>Sphaerotilaceae</taxon>
        <taxon>Ideonella</taxon>
    </lineage>
</organism>
<dbReference type="SUPFAM" id="SSF52172">
    <property type="entry name" value="CheY-like"/>
    <property type="match status" value="1"/>
</dbReference>
<evidence type="ECO:0000256" key="4">
    <source>
        <dbReference type="ARBA" id="ARBA00023125"/>
    </source>
</evidence>
<dbReference type="Pfam" id="PF00072">
    <property type="entry name" value="Response_reg"/>
    <property type="match status" value="1"/>
</dbReference>
<evidence type="ECO:0000313" key="8">
    <source>
        <dbReference type="EMBL" id="GAA0744359.1"/>
    </source>
</evidence>
<evidence type="ECO:0000256" key="1">
    <source>
        <dbReference type="ARBA" id="ARBA00022553"/>
    </source>
</evidence>
<proteinExistence type="predicted"/>
<protein>
    <recommendedName>
        <fullName evidence="7">Response regulatory domain-containing protein</fullName>
    </recommendedName>
</protein>
<name>A0ABN1JQ05_9BURK</name>
<reference evidence="8 9" key="1">
    <citation type="journal article" date="2019" name="Int. J. Syst. Evol. Microbiol.">
        <title>The Global Catalogue of Microorganisms (GCM) 10K type strain sequencing project: providing services to taxonomists for standard genome sequencing and annotation.</title>
        <authorList>
            <consortium name="The Broad Institute Genomics Platform"/>
            <consortium name="The Broad Institute Genome Sequencing Center for Infectious Disease"/>
            <person name="Wu L."/>
            <person name="Ma J."/>
        </authorList>
    </citation>
    <scope>NUCLEOTIDE SEQUENCE [LARGE SCALE GENOMIC DNA]</scope>
    <source>
        <strain evidence="8 9">JCM 15503</strain>
    </source>
</reference>
<keyword evidence="2" id="KW-0902">Two-component regulatory system</keyword>
<gene>
    <name evidence="8" type="ORF">GCM10009107_09750</name>
</gene>
<dbReference type="SMART" id="SM00448">
    <property type="entry name" value="REC"/>
    <property type="match status" value="1"/>
</dbReference>
<keyword evidence="9" id="KW-1185">Reference proteome</keyword>
<dbReference type="InterPro" id="IPR011006">
    <property type="entry name" value="CheY-like_superfamily"/>
</dbReference>
<dbReference type="InterPro" id="IPR039420">
    <property type="entry name" value="WalR-like"/>
</dbReference>
<feature type="modified residue" description="4-aspartylphosphate" evidence="6">
    <location>
        <position position="58"/>
    </location>
</feature>
<dbReference type="EMBL" id="BAAAEW010000004">
    <property type="protein sequence ID" value="GAA0744359.1"/>
    <property type="molecule type" value="Genomic_DNA"/>
</dbReference>
<sequence length="144" mass="15992">MPVLKTFLVEDSPVIRENLAAALEEMVPLQVVGHAEDEPGALQWLQNPPAPCDIIILDLFLRQGSGLNVLRRLSDARQRQDGARKRPAPRCVVLTNYATDEMRRQCLQLGASRVFDKSGEIEDLIDYCLALADEAGPREGRLDA</sequence>
<evidence type="ECO:0000256" key="5">
    <source>
        <dbReference type="ARBA" id="ARBA00023163"/>
    </source>
</evidence>
<evidence type="ECO:0000256" key="2">
    <source>
        <dbReference type="ARBA" id="ARBA00023012"/>
    </source>
</evidence>
<dbReference type="RefSeq" id="WP_141288755.1">
    <property type="nucleotide sequence ID" value="NZ_BAAAEW010000004.1"/>
</dbReference>
<evidence type="ECO:0000256" key="3">
    <source>
        <dbReference type="ARBA" id="ARBA00023015"/>
    </source>
</evidence>
<dbReference type="CDD" id="cd17535">
    <property type="entry name" value="REC_NarL-like"/>
    <property type="match status" value="1"/>
</dbReference>
<dbReference type="InterPro" id="IPR058245">
    <property type="entry name" value="NreC/VraR/RcsB-like_REC"/>
</dbReference>
<evidence type="ECO:0000256" key="6">
    <source>
        <dbReference type="PROSITE-ProRule" id="PRU00169"/>
    </source>
</evidence>
<dbReference type="PANTHER" id="PTHR48111">
    <property type="entry name" value="REGULATOR OF RPOS"/>
    <property type="match status" value="1"/>
</dbReference>
<evidence type="ECO:0000313" key="9">
    <source>
        <dbReference type="Proteomes" id="UP001500279"/>
    </source>
</evidence>
<keyword evidence="3" id="KW-0805">Transcription regulation</keyword>
<dbReference type="PANTHER" id="PTHR48111:SF1">
    <property type="entry name" value="TWO-COMPONENT RESPONSE REGULATOR ORR33"/>
    <property type="match status" value="1"/>
</dbReference>
<dbReference type="Gene3D" id="3.40.50.2300">
    <property type="match status" value="1"/>
</dbReference>
<dbReference type="Proteomes" id="UP001500279">
    <property type="component" value="Unassembled WGS sequence"/>
</dbReference>
<feature type="domain" description="Response regulatory" evidence="7">
    <location>
        <begin position="5"/>
        <end position="132"/>
    </location>
</feature>